<dbReference type="AlphaFoldDB" id="A0A518DQ43"/>
<dbReference type="RefSeq" id="WP_145051533.1">
    <property type="nucleotide sequence ID" value="NZ_CP036433.1"/>
</dbReference>
<protein>
    <recommendedName>
        <fullName evidence="4">DUF4190 domain-containing protein</fullName>
    </recommendedName>
</protein>
<accession>A0A518DQ43</accession>
<keyword evidence="3" id="KW-1185">Reference proteome</keyword>
<keyword evidence="1" id="KW-1133">Transmembrane helix</keyword>
<organism evidence="2 3">
    <name type="scientific">Lignipirellula cremea</name>
    <dbReference type="NCBI Taxonomy" id="2528010"/>
    <lineage>
        <taxon>Bacteria</taxon>
        <taxon>Pseudomonadati</taxon>
        <taxon>Planctomycetota</taxon>
        <taxon>Planctomycetia</taxon>
        <taxon>Pirellulales</taxon>
        <taxon>Pirellulaceae</taxon>
        <taxon>Lignipirellula</taxon>
    </lineage>
</organism>
<sequence length="253" mass="28213">MNTSTESTDAAFTSHEDPHPNYRPVSRLAVLSLVLAPLSALSLIGPVFWSFAILGSVVGLVAWRITTANAEMVSGKSLAAIGMCFSLLFLGGAPTEYLTHRYLLFSKASRFVDHWADLVAEGRLREAHQLIIPPKDRGTHGESLNDYYGEGRDDLKILAGGEETPLQSLTRFFDTEPAKSIAAAGKDAKWELLEHSDLLFDRVQKVDEFLLIYQITVPDQEQPIRARLLVDRQYGHGTLDQWMLARITYHTDD</sequence>
<name>A0A518DQ43_9BACT</name>
<feature type="transmembrane region" description="Helical" evidence="1">
    <location>
        <begin position="78"/>
        <end position="98"/>
    </location>
</feature>
<evidence type="ECO:0000313" key="3">
    <source>
        <dbReference type="Proteomes" id="UP000317648"/>
    </source>
</evidence>
<evidence type="ECO:0000256" key="1">
    <source>
        <dbReference type="SAM" id="Phobius"/>
    </source>
</evidence>
<keyword evidence="1" id="KW-0812">Transmembrane</keyword>
<gene>
    <name evidence="2" type="ORF">Pla8534_17370</name>
</gene>
<dbReference type="KEGG" id="lcre:Pla8534_17370"/>
<proteinExistence type="predicted"/>
<dbReference type="EMBL" id="CP036433">
    <property type="protein sequence ID" value="QDU93951.1"/>
    <property type="molecule type" value="Genomic_DNA"/>
</dbReference>
<evidence type="ECO:0000313" key="2">
    <source>
        <dbReference type="EMBL" id="QDU93951.1"/>
    </source>
</evidence>
<dbReference type="Proteomes" id="UP000317648">
    <property type="component" value="Chromosome"/>
</dbReference>
<keyword evidence="1" id="KW-0472">Membrane</keyword>
<evidence type="ECO:0008006" key="4">
    <source>
        <dbReference type="Google" id="ProtNLM"/>
    </source>
</evidence>
<reference evidence="2 3" key="1">
    <citation type="submission" date="2019-02" db="EMBL/GenBank/DDBJ databases">
        <title>Deep-cultivation of Planctomycetes and their phenomic and genomic characterization uncovers novel biology.</title>
        <authorList>
            <person name="Wiegand S."/>
            <person name="Jogler M."/>
            <person name="Boedeker C."/>
            <person name="Pinto D."/>
            <person name="Vollmers J."/>
            <person name="Rivas-Marin E."/>
            <person name="Kohn T."/>
            <person name="Peeters S.H."/>
            <person name="Heuer A."/>
            <person name="Rast P."/>
            <person name="Oberbeckmann S."/>
            <person name="Bunk B."/>
            <person name="Jeske O."/>
            <person name="Meyerdierks A."/>
            <person name="Storesund J.E."/>
            <person name="Kallscheuer N."/>
            <person name="Luecker S."/>
            <person name="Lage O.M."/>
            <person name="Pohl T."/>
            <person name="Merkel B.J."/>
            <person name="Hornburger P."/>
            <person name="Mueller R.-W."/>
            <person name="Bruemmer F."/>
            <person name="Labrenz M."/>
            <person name="Spormann A.M."/>
            <person name="Op den Camp H."/>
            <person name="Overmann J."/>
            <person name="Amann R."/>
            <person name="Jetten M.S.M."/>
            <person name="Mascher T."/>
            <person name="Medema M.H."/>
            <person name="Devos D.P."/>
            <person name="Kaster A.-K."/>
            <person name="Ovreas L."/>
            <person name="Rohde M."/>
            <person name="Galperin M.Y."/>
            <person name="Jogler C."/>
        </authorList>
    </citation>
    <scope>NUCLEOTIDE SEQUENCE [LARGE SCALE GENOMIC DNA]</scope>
    <source>
        <strain evidence="2 3">Pla85_3_4</strain>
    </source>
</reference>
<feature type="transmembrane region" description="Helical" evidence="1">
    <location>
        <begin position="28"/>
        <end position="58"/>
    </location>
</feature>